<name>A0A9P5Z805_9AGAR</name>
<dbReference type="PRINTS" id="PR00385">
    <property type="entry name" value="P450"/>
</dbReference>
<evidence type="ECO:0000256" key="2">
    <source>
        <dbReference type="ARBA" id="ARBA00005179"/>
    </source>
</evidence>
<comment type="pathway">
    <text evidence="2">Secondary metabolite biosynthesis.</text>
</comment>
<dbReference type="PROSITE" id="PS00086">
    <property type="entry name" value="CYTOCHROME_P450"/>
    <property type="match status" value="1"/>
</dbReference>
<comment type="similarity">
    <text evidence="3 10">Belongs to the cytochrome P450 family.</text>
</comment>
<dbReference type="InterPro" id="IPR050364">
    <property type="entry name" value="Cytochrome_P450_fung"/>
</dbReference>
<sequence length="545" mass="61863">MEFRGTTHPNAHFVDLAFAIDSESASLMSTISVYILLILLASYLLFSLTRRQRNLPLPPGPPGYHIIGNVHDIPHQYAWLTYAKWAKQYGDIVYYNVFGKVTIVLNSLEAATELLDKRSSNYSDRPRMVMANELMDWDWDFAHMAYTDRWRRHRRMFHQYFQPRNLASYYPIQKKMTIKLLDQLVQSPENFASHIQQLVSSVVLQAAYGYEVKEENDFYVNLVHTAVKPLLLVVHASGKYLVEFLPALKHVPAWVPGTGFKRDAKIWAQGTRDLRDLPFEMVKKSMAEGVAEKSFVLDNLEKMKADTAENVKEVEETIKNCAGIIFLAGSDTTSALLLAWVLAMVHYPEVQGKAQKEIDKALGGNRLPEFADRDSTPFIEATLLETMRWHAITPLALPHRAMREDEYKGYRIPAGATITPNAWAILHDEELYPEPHRFNPERFLKDGAINFELQPDPVLTGGFGYGRRVCPGRHLATNTAWIAMTSILATYNISKAVDDEGVVIEPSIAFTDGLVSHAKPYQVQFTPRSTDVYKLIDNAKAENSI</sequence>
<dbReference type="AlphaFoldDB" id="A0A9P5Z805"/>
<dbReference type="InterPro" id="IPR001128">
    <property type="entry name" value="Cyt_P450"/>
</dbReference>
<evidence type="ECO:0000256" key="9">
    <source>
        <dbReference type="PIRSR" id="PIRSR602401-1"/>
    </source>
</evidence>
<dbReference type="GO" id="GO:0005506">
    <property type="term" value="F:iron ion binding"/>
    <property type="evidence" value="ECO:0007669"/>
    <property type="project" value="InterPro"/>
</dbReference>
<keyword evidence="13" id="KW-1185">Reference proteome</keyword>
<evidence type="ECO:0000256" key="8">
    <source>
        <dbReference type="ARBA" id="ARBA00023033"/>
    </source>
</evidence>
<dbReference type="OrthoDB" id="2789670at2759"/>
<dbReference type="PANTHER" id="PTHR46300">
    <property type="entry name" value="P450, PUTATIVE (EUROFUNG)-RELATED-RELATED"/>
    <property type="match status" value="1"/>
</dbReference>
<dbReference type="GO" id="GO:0004497">
    <property type="term" value="F:monooxygenase activity"/>
    <property type="evidence" value="ECO:0007669"/>
    <property type="project" value="UniProtKB-KW"/>
</dbReference>
<dbReference type="Proteomes" id="UP000807469">
    <property type="component" value="Unassembled WGS sequence"/>
</dbReference>
<accession>A0A9P5Z805</accession>
<evidence type="ECO:0000256" key="6">
    <source>
        <dbReference type="ARBA" id="ARBA00023002"/>
    </source>
</evidence>
<feature type="binding site" description="axial binding residue" evidence="9">
    <location>
        <position position="470"/>
    </location>
    <ligand>
        <name>heme</name>
        <dbReference type="ChEBI" id="CHEBI:30413"/>
    </ligand>
    <ligandPart>
        <name>Fe</name>
        <dbReference type="ChEBI" id="CHEBI:18248"/>
    </ligandPart>
</feature>
<evidence type="ECO:0000256" key="7">
    <source>
        <dbReference type="ARBA" id="ARBA00023004"/>
    </source>
</evidence>
<dbReference type="SUPFAM" id="SSF48264">
    <property type="entry name" value="Cytochrome P450"/>
    <property type="match status" value="1"/>
</dbReference>
<keyword evidence="6 10" id="KW-0560">Oxidoreductase</keyword>
<dbReference type="GO" id="GO:0016705">
    <property type="term" value="F:oxidoreductase activity, acting on paired donors, with incorporation or reduction of molecular oxygen"/>
    <property type="evidence" value="ECO:0007669"/>
    <property type="project" value="InterPro"/>
</dbReference>
<evidence type="ECO:0000256" key="5">
    <source>
        <dbReference type="ARBA" id="ARBA00022723"/>
    </source>
</evidence>
<dbReference type="PRINTS" id="PR00463">
    <property type="entry name" value="EP450I"/>
</dbReference>
<evidence type="ECO:0000256" key="1">
    <source>
        <dbReference type="ARBA" id="ARBA00001971"/>
    </source>
</evidence>
<keyword evidence="11" id="KW-1133">Transmembrane helix</keyword>
<dbReference type="PANTHER" id="PTHR46300:SF7">
    <property type="entry name" value="P450, PUTATIVE (EUROFUNG)-RELATED"/>
    <property type="match status" value="1"/>
</dbReference>
<dbReference type="InterPro" id="IPR017972">
    <property type="entry name" value="Cyt_P450_CS"/>
</dbReference>
<dbReference type="Gene3D" id="1.10.630.10">
    <property type="entry name" value="Cytochrome P450"/>
    <property type="match status" value="1"/>
</dbReference>
<keyword evidence="4 9" id="KW-0349">Heme</keyword>
<keyword evidence="11" id="KW-0812">Transmembrane</keyword>
<feature type="transmembrane region" description="Helical" evidence="11">
    <location>
        <begin position="25"/>
        <end position="46"/>
    </location>
</feature>
<dbReference type="Pfam" id="PF00067">
    <property type="entry name" value="p450"/>
    <property type="match status" value="1"/>
</dbReference>
<proteinExistence type="inferred from homology"/>
<dbReference type="GO" id="GO:0020037">
    <property type="term" value="F:heme binding"/>
    <property type="evidence" value="ECO:0007669"/>
    <property type="project" value="InterPro"/>
</dbReference>
<gene>
    <name evidence="12" type="ORF">BDN70DRAFT_875981</name>
</gene>
<evidence type="ECO:0000256" key="3">
    <source>
        <dbReference type="ARBA" id="ARBA00010617"/>
    </source>
</evidence>
<dbReference type="EMBL" id="MU155175">
    <property type="protein sequence ID" value="KAF9481679.1"/>
    <property type="molecule type" value="Genomic_DNA"/>
</dbReference>
<dbReference type="CDD" id="cd11065">
    <property type="entry name" value="CYP64-like"/>
    <property type="match status" value="1"/>
</dbReference>
<protein>
    <submittedName>
        <fullName evidence="12">Cytochrome P450</fullName>
    </submittedName>
</protein>
<evidence type="ECO:0000313" key="13">
    <source>
        <dbReference type="Proteomes" id="UP000807469"/>
    </source>
</evidence>
<evidence type="ECO:0000256" key="4">
    <source>
        <dbReference type="ARBA" id="ARBA00022617"/>
    </source>
</evidence>
<comment type="caution">
    <text evidence="12">The sequence shown here is derived from an EMBL/GenBank/DDBJ whole genome shotgun (WGS) entry which is preliminary data.</text>
</comment>
<reference evidence="12" key="1">
    <citation type="submission" date="2020-11" db="EMBL/GenBank/DDBJ databases">
        <authorList>
            <consortium name="DOE Joint Genome Institute"/>
            <person name="Ahrendt S."/>
            <person name="Riley R."/>
            <person name="Andreopoulos W."/>
            <person name="Labutti K."/>
            <person name="Pangilinan J."/>
            <person name="Ruiz-Duenas F.J."/>
            <person name="Barrasa J.M."/>
            <person name="Sanchez-Garcia M."/>
            <person name="Camarero S."/>
            <person name="Miyauchi S."/>
            <person name="Serrano A."/>
            <person name="Linde D."/>
            <person name="Babiker R."/>
            <person name="Drula E."/>
            <person name="Ayuso-Fernandez I."/>
            <person name="Pacheco R."/>
            <person name="Padilla G."/>
            <person name="Ferreira P."/>
            <person name="Barriuso J."/>
            <person name="Kellner H."/>
            <person name="Castanera R."/>
            <person name="Alfaro M."/>
            <person name="Ramirez L."/>
            <person name="Pisabarro A.G."/>
            <person name="Kuo A."/>
            <person name="Tritt A."/>
            <person name="Lipzen A."/>
            <person name="He G."/>
            <person name="Yan M."/>
            <person name="Ng V."/>
            <person name="Cullen D."/>
            <person name="Martin F."/>
            <person name="Rosso M.-N."/>
            <person name="Henrissat B."/>
            <person name="Hibbett D."/>
            <person name="Martinez A.T."/>
            <person name="Grigoriev I.V."/>
        </authorList>
    </citation>
    <scope>NUCLEOTIDE SEQUENCE</scope>
    <source>
        <strain evidence="12">CIRM-BRFM 674</strain>
    </source>
</reference>
<keyword evidence="7 9" id="KW-0408">Iron</keyword>
<evidence type="ECO:0000256" key="10">
    <source>
        <dbReference type="RuleBase" id="RU000461"/>
    </source>
</evidence>
<comment type="cofactor">
    <cofactor evidence="1 9">
        <name>heme</name>
        <dbReference type="ChEBI" id="CHEBI:30413"/>
    </cofactor>
</comment>
<evidence type="ECO:0000256" key="11">
    <source>
        <dbReference type="SAM" id="Phobius"/>
    </source>
</evidence>
<keyword evidence="5 9" id="KW-0479">Metal-binding</keyword>
<keyword evidence="8 10" id="KW-0503">Monooxygenase</keyword>
<evidence type="ECO:0000313" key="12">
    <source>
        <dbReference type="EMBL" id="KAF9481679.1"/>
    </source>
</evidence>
<dbReference type="InterPro" id="IPR036396">
    <property type="entry name" value="Cyt_P450_sf"/>
</dbReference>
<organism evidence="12 13">
    <name type="scientific">Pholiota conissans</name>
    <dbReference type="NCBI Taxonomy" id="109636"/>
    <lineage>
        <taxon>Eukaryota</taxon>
        <taxon>Fungi</taxon>
        <taxon>Dikarya</taxon>
        <taxon>Basidiomycota</taxon>
        <taxon>Agaricomycotina</taxon>
        <taxon>Agaricomycetes</taxon>
        <taxon>Agaricomycetidae</taxon>
        <taxon>Agaricales</taxon>
        <taxon>Agaricineae</taxon>
        <taxon>Strophariaceae</taxon>
        <taxon>Pholiota</taxon>
    </lineage>
</organism>
<dbReference type="InterPro" id="IPR002401">
    <property type="entry name" value="Cyt_P450_E_grp-I"/>
</dbReference>
<keyword evidence="11" id="KW-0472">Membrane</keyword>